<reference evidence="1 3" key="1">
    <citation type="submission" date="2016-11" db="EMBL/GenBank/DDBJ databases">
        <authorList>
            <person name="Jaros S."/>
            <person name="Januszkiewicz K."/>
            <person name="Wedrychowicz H."/>
        </authorList>
    </citation>
    <scope>NUCLEOTIDE SEQUENCE [LARGE SCALE GENOMIC DNA]</scope>
    <source>
        <strain evidence="1 3">DSM 784</strain>
    </source>
</reference>
<evidence type="ECO:0000313" key="3">
    <source>
        <dbReference type="Proteomes" id="UP000183788"/>
    </source>
</evidence>
<name>A0A1K1M0M9_9BACT</name>
<dbReference type="EMBL" id="CP140154">
    <property type="protein sequence ID" value="WQG89605.1"/>
    <property type="molecule type" value="Genomic_DNA"/>
</dbReference>
<dbReference type="AlphaFoldDB" id="A0A1K1M0M9"/>
<dbReference type="EMBL" id="FPIZ01000001">
    <property type="protein sequence ID" value="SFW15462.1"/>
    <property type="molecule type" value="Genomic_DNA"/>
</dbReference>
<keyword evidence="4" id="KW-1185">Reference proteome</keyword>
<protein>
    <submittedName>
        <fullName evidence="1">Uncharacterized protein</fullName>
    </submittedName>
</protein>
<dbReference type="RefSeq" id="WP_072356830.1">
    <property type="nucleotide sequence ID" value="NZ_CBHWAX010000172.1"/>
</dbReference>
<dbReference type="STRING" id="1004.SAMN05661012_00295"/>
<proteinExistence type="predicted"/>
<organism evidence="1 3">
    <name type="scientific">Chitinophaga sancti</name>
    <dbReference type="NCBI Taxonomy" id="1004"/>
    <lineage>
        <taxon>Bacteria</taxon>
        <taxon>Pseudomonadati</taxon>
        <taxon>Bacteroidota</taxon>
        <taxon>Chitinophagia</taxon>
        <taxon>Chitinophagales</taxon>
        <taxon>Chitinophagaceae</taxon>
        <taxon>Chitinophaga</taxon>
    </lineage>
</organism>
<accession>A0A1K1M0M9</accession>
<evidence type="ECO:0000313" key="2">
    <source>
        <dbReference type="EMBL" id="WQG89605.1"/>
    </source>
</evidence>
<sequence length="111" mass="12817">MLSDSPAEIHTPGEILDIIANQHDEAKNLTMHYHHISLKKEVIDALGEDPVLNEMKIDGKEDRGLFQIRKSEWGKYYCQKDPWIIKDSLGHTNFNTTKAYLKSLSNEIYCK</sequence>
<evidence type="ECO:0000313" key="4">
    <source>
        <dbReference type="Proteomes" id="UP001326715"/>
    </source>
</evidence>
<dbReference type="Proteomes" id="UP000183788">
    <property type="component" value="Unassembled WGS sequence"/>
</dbReference>
<dbReference type="Proteomes" id="UP001326715">
    <property type="component" value="Chromosome"/>
</dbReference>
<gene>
    <name evidence="1" type="ORF">SAMN05661012_00295</name>
    <name evidence="2" type="ORF">SR876_32240</name>
</gene>
<reference evidence="2 4" key="2">
    <citation type="submission" date="2023-11" db="EMBL/GenBank/DDBJ databases">
        <title>MicrobeMod: A computational toolkit for identifying prokaryotic methylation and restriction-modification with nanopore sequencing.</title>
        <authorList>
            <person name="Crits-Christoph A."/>
            <person name="Kang S.C."/>
            <person name="Lee H."/>
            <person name="Ostrov N."/>
        </authorList>
    </citation>
    <scope>NUCLEOTIDE SEQUENCE [LARGE SCALE GENOMIC DNA]</scope>
    <source>
        <strain evidence="2 4">ATCC 23090</strain>
    </source>
</reference>
<evidence type="ECO:0000313" key="1">
    <source>
        <dbReference type="EMBL" id="SFW15462.1"/>
    </source>
</evidence>